<sequence length="39" mass="4201">QTPSLQATESPADLGDVTDRTIGDRLVHVTSSCFELVLQ</sequence>
<organism evidence="1">
    <name type="scientific">marine sediment metagenome</name>
    <dbReference type="NCBI Taxonomy" id="412755"/>
    <lineage>
        <taxon>unclassified sequences</taxon>
        <taxon>metagenomes</taxon>
        <taxon>ecological metagenomes</taxon>
    </lineage>
</organism>
<evidence type="ECO:0000313" key="1">
    <source>
        <dbReference type="EMBL" id="GAI44870.1"/>
    </source>
</evidence>
<dbReference type="AlphaFoldDB" id="X1Q193"/>
<name>X1Q193_9ZZZZ</name>
<proteinExistence type="predicted"/>
<dbReference type="EMBL" id="BARV01030774">
    <property type="protein sequence ID" value="GAI44870.1"/>
    <property type="molecule type" value="Genomic_DNA"/>
</dbReference>
<accession>X1Q193</accession>
<protein>
    <submittedName>
        <fullName evidence="1">Uncharacterized protein</fullName>
    </submittedName>
</protein>
<gene>
    <name evidence="1" type="ORF">S06H3_48822</name>
</gene>
<reference evidence="1" key="1">
    <citation type="journal article" date="2014" name="Front. Microbiol.">
        <title>High frequency of phylogenetically diverse reductive dehalogenase-homologous genes in deep subseafloor sedimentary metagenomes.</title>
        <authorList>
            <person name="Kawai M."/>
            <person name="Futagami T."/>
            <person name="Toyoda A."/>
            <person name="Takaki Y."/>
            <person name="Nishi S."/>
            <person name="Hori S."/>
            <person name="Arai W."/>
            <person name="Tsubouchi T."/>
            <person name="Morono Y."/>
            <person name="Uchiyama I."/>
            <person name="Ito T."/>
            <person name="Fujiyama A."/>
            <person name="Inagaki F."/>
            <person name="Takami H."/>
        </authorList>
    </citation>
    <scope>NUCLEOTIDE SEQUENCE</scope>
    <source>
        <strain evidence="1">Expedition CK06-06</strain>
    </source>
</reference>
<feature type="non-terminal residue" evidence="1">
    <location>
        <position position="1"/>
    </location>
</feature>
<comment type="caution">
    <text evidence="1">The sequence shown here is derived from an EMBL/GenBank/DDBJ whole genome shotgun (WGS) entry which is preliminary data.</text>
</comment>